<dbReference type="CDD" id="cd03137">
    <property type="entry name" value="GATase1_AraC_1"/>
    <property type="match status" value="1"/>
</dbReference>
<evidence type="ECO:0000256" key="2">
    <source>
        <dbReference type="ARBA" id="ARBA00023125"/>
    </source>
</evidence>
<dbReference type="SUPFAM" id="SSF46689">
    <property type="entry name" value="Homeodomain-like"/>
    <property type="match status" value="2"/>
</dbReference>
<dbReference type="SUPFAM" id="SSF52317">
    <property type="entry name" value="Class I glutamine amidotransferase-like"/>
    <property type="match status" value="1"/>
</dbReference>
<keyword evidence="6" id="KW-1185">Reference proteome</keyword>
<dbReference type="InterPro" id="IPR002818">
    <property type="entry name" value="DJ-1/PfpI"/>
</dbReference>
<keyword evidence="1" id="KW-0805">Transcription regulation</keyword>
<dbReference type="SMART" id="SM00342">
    <property type="entry name" value="HTH_ARAC"/>
    <property type="match status" value="1"/>
</dbReference>
<dbReference type="PROSITE" id="PS01124">
    <property type="entry name" value="HTH_ARAC_FAMILY_2"/>
    <property type="match status" value="1"/>
</dbReference>
<dbReference type="GO" id="GO:0003700">
    <property type="term" value="F:DNA-binding transcription factor activity"/>
    <property type="evidence" value="ECO:0007669"/>
    <property type="project" value="InterPro"/>
</dbReference>
<dbReference type="PANTHER" id="PTHR43130:SF3">
    <property type="entry name" value="HTH-TYPE TRANSCRIPTIONAL REGULATOR RV1931C"/>
    <property type="match status" value="1"/>
</dbReference>
<dbReference type="InterPro" id="IPR018062">
    <property type="entry name" value="HTH_AraC-typ_CS"/>
</dbReference>
<proteinExistence type="predicted"/>
<dbReference type="RefSeq" id="WP_076555339.1">
    <property type="nucleotide sequence ID" value="NZ_FTNU01000008.1"/>
</dbReference>
<dbReference type="Pfam" id="PF12833">
    <property type="entry name" value="HTH_18"/>
    <property type="match status" value="1"/>
</dbReference>
<organism evidence="5 6">
    <name type="scientific">Moraxella cuniculi DSM 21768</name>
    <dbReference type="NCBI Taxonomy" id="1122245"/>
    <lineage>
        <taxon>Bacteria</taxon>
        <taxon>Pseudomonadati</taxon>
        <taxon>Pseudomonadota</taxon>
        <taxon>Gammaproteobacteria</taxon>
        <taxon>Moraxellales</taxon>
        <taxon>Moraxellaceae</taxon>
        <taxon>Moraxella</taxon>
    </lineage>
</organism>
<dbReference type="Gene3D" id="1.10.10.60">
    <property type="entry name" value="Homeodomain-like"/>
    <property type="match status" value="1"/>
</dbReference>
<dbReference type="Proteomes" id="UP000187495">
    <property type="component" value="Unassembled WGS sequence"/>
</dbReference>
<dbReference type="EMBL" id="FTNU01000008">
    <property type="protein sequence ID" value="SIR93184.1"/>
    <property type="molecule type" value="Genomic_DNA"/>
</dbReference>
<gene>
    <name evidence="5" type="ORF">SAMN02745664_10867</name>
</gene>
<dbReference type="Pfam" id="PF01965">
    <property type="entry name" value="DJ-1_PfpI"/>
    <property type="match status" value="1"/>
</dbReference>
<evidence type="ECO:0000259" key="4">
    <source>
        <dbReference type="PROSITE" id="PS01124"/>
    </source>
</evidence>
<dbReference type="Gene3D" id="3.40.50.880">
    <property type="match status" value="1"/>
</dbReference>
<keyword evidence="2" id="KW-0238">DNA-binding</keyword>
<accession>A0A1N7EYP5</accession>
<evidence type="ECO:0000313" key="6">
    <source>
        <dbReference type="Proteomes" id="UP000187495"/>
    </source>
</evidence>
<feature type="domain" description="HTH araC/xylS-type" evidence="4">
    <location>
        <begin position="212"/>
        <end position="310"/>
    </location>
</feature>
<dbReference type="InterPro" id="IPR052158">
    <property type="entry name" value="INH-QAR"/>
</dbReference>
<dbReference type="PANTHER" id="PTHR43130">
    <property type="entry name" value="ARAC-FAMILY TRANSCRIPTIONAL REGULATOR"/>
    <property type="match status" value="1"/>
</dbReference>
<dbReference type="InterPro" id="IPR018060">
    <property type="entry name" value="HTH_AraC"/>
</dbReference>
<dbReference type="InterPro" id="IPR009057">
    <property type="entry name" value="Homeodomain-like_sf"/>
</dbReference>
<evidence type="ECO:0000256" key="1">
    <source>
        <dbReference type="ARBA" id="ARBA00023015"/>
    </source>
</evidence>
<reference evidence="6" key="1">
    <citation type="submission" date="2017-01" db="EMBL/GenBank/DDBJ databases">
        <authorList>
            <person name="Varghese N."/>
            <person name="Submissions S."/>
        </authorList>
    </citation>
    <scope>NUCLEOTIDE SEQUENCE [LARGE SCALE GENOMIC DNA]</scope>
    <source>
        <strain evidence="6">DSM 21768</strain>
    </source>
</reference>
<dbReference type="InterPro" id="IPR029062">
    <property type="entry name" value="Class_I_gatase-like"/>
</dbReference>
<dbReference type="GO" id="GO:0043565">
    <property type="term" value="F:sequence-specific DNA binding"/>
    <property type="evidence" value="ECO:0007669"/>
    <property type="project" value="InterPro"/>
</dbReference>
<name>A0A1N7EYP5_9GAMM</name>
<keyword evidence="3" id="KW-0804">Transcription</keyword>
<protein>
    <submittedName>
        <fullName evidence="5">Transcriptional regulator, AraC family with amidase-like domain</fullName>
    </submittedName>
</protein>
<dbReference type="AlphaFoldDB" id="A0A1N7EYP5"/>
<dbReference type="PROSITE" id="PS00041">
    <property type="entry name" value="HTH_ARAC_FAMILY_1"/>
    <property type="match status" value="1"/>
</dbReference>
<sequence>MPNCPKIGLFDFGGLSKVNLFQFAVPQMVFGDLYAEKWFELFILNASSDQSSTLPCDGDLSLAEQMDMLIVAGWHDINEPPTPEVQHALRQAYTRGAMVVGLCYGTYALAYSGLLDGKKAATHWFAESDFSLRFPSIQLDTNALYVDENRLITSAGTAASLDCCLYIVRKFHGSRVANKIARMMVVPPHREGGQAQFIDQPLPIVSKDQQINQLLAKIQQNPTACYRIDELAEQLAMSRRTFTRHFQKATGTSLTQWIIHLRLQNSLTLLENTSLSIEQISERAGFQNTVSFRQHFKTRYQITPNDWRRAFVGNGA</sequence>
<evidence type="ECO:0000256" key="3">
    <source>
        <dbReference type="ARBA" id="ARBA00023163"/>
    </source>
</evidence>
<dbReference type="STRING" id="34061.B0189_10565"/>
<evidence type="ECO:0000313" key="5">
    <source>
        <dbReference type="EMBL" id="SIR93184.1"/>
    </source>
</evidence>